<evidence type="ECO:0000313" key="1">
    <source>
        <dbReference type="EMBL" id="KAK8085971.1"/>
    </source>
</evidence>
<keyword evidence="2" id="KW-1185">Reference proteome</keyword>
<gene>
    <name evidence="1" type="ORF">PG994_000945</name>
</gene>
<dbReference type="Proteomes" id="UP001480595">
    <property type="component" value="Unassembled WGS sequence"/>
</dbReference>
<reference evidence="1 2" key="1">
    <citation type="submission" date="2023-01" db="EMBL/GenBank/DDBJ databases">
        <title>Analysis of 21 Apiospora genomes using comparative genomics revels a genus with tremendous synthesis potential of carbohydrate active enzymes and secondary metabolites.</title>
        <authorList>
            <person name="Sorensen T."/>
        </authorList>
    </citation>
    <scope>NUCLEOTIDE SEQUENCE [LARGE SCALE GENOMIC DNA]</scope>
    <source>
        <strain evidence="1 2">CBS 135458</strain>
    </source>
</reference>
<proteinExistence type="predicted"/>
<name>A0ABR1WS59_9PEZI</name>
<comment type="caution">
    <text evidence="1">The sequence shown here is derived from an EMBL/GenBank/DDBJ whole genome shotgun (WGS) entry which is preliminary data.</text>
</comment>
<protein>
    <submittedName>
        <fullName evidence="1">Uncharacterized protein</fullName>
    </submittedName>
</protein>
<dbReference type="GeneID" id="92085417"/>
<dbReference type="RefSeq" id="XP_066720495.1">
    <property type="nucleotide sequence ID" value="XM_066852354.1"/>
</dbReference>
<accession>A0ABR1WS59</accession>
<organism evidence="1 2">
    <name type="scientific">Apiospora phragmitis</name>
    <dbReference type="NCBI Taxonomy" id="2905665"/>
    <lineage>
        <taxon>Eukaryota</taxon>
        <taxon>Fungi</taxon>
        <taxon>Dikarya</taxon>
        <taxon>Ascomycota</taxon>
        <taxon>Pezizomycotina</taxon>
        <taxon>Sordariomycetes</taxon>
        <taxon>Xylariomycetidae</taxon>
        <taxon>Amphisphaeriales</taxon>
        <taxon>Apiosporaceae</taxon>
        <taxon>Apiospora</taxon>
    </lineage>
</organism>
<sequence>MLDVEDRSAACSFAIFLRVEHPNAFESSSRMRRPIRCSNPSGVAKVPASDPNDLYLTGYQQAPVTISNTSYRAFELYAPATAASARGLEWVPSLFVLRYVEQARVENSQIRDRFG</sequence>
<evidence type="ECO:0000313" key="2">
    <source>
        <dbReference type="Proteomes" id="UP001480595"/>
    </source>
</evidence>
<dbReference type="EMBL" id="JAQQWL010000002">
    <property type="protein sequence ID" value="KAK8085971.1"/>
    <property type="molecule type" value="Genomic_DNA"/>
</dbReference>